<sequence length="166" mass="19114">HYPRILLAERMEAREIIANPADLASRGIEGVDDLSCWMYGPEFIDEPKIPVSPLTPDRSPDGVELKTIRATVNVLSTRSVSERLFVRWSSWFTLLKAIAWLRRFIQYLMHKFKRHIIMPTAGHLQVKELTEAQMVIVRQVQAEVYGDEINRLKTDTQSKPTRVSAL</sequence>
<dbReference type="OrthoDB" id="10066543at2759"/>
<feature type="non-terminal residue" evidence="1">
    <location>
        <position position="1"/>
    </location>
</feature>
<dbReference type="PANTHER" id="PTHR47331">
    <property type="entry name" value="PHD-TYPE DOMAIN-CONTAINING PROTEIN"/>
    <property type="match status" value="1"/>
</dbReference>
<gene>
    <name evidence="1" type="ORF">CRM22_006347</name>
</gene>
<proteinExistence type="predicted"/>
<feature type="non-terminal residue" evidence="1">
    <location>
        <position position="166"/>
    </location>
</feature>
<reference evidence="1 2" key="1">
    <citation type="journal article" date="2019" name="BMC Genomics">
        <title>New insights from Opisthorchis felineus genome: update on genomics of the epidemiologically important liver flukes.</title>
        <authorList>
            <person name="Ershov N.I."/>
            <person name="Mordvinov V.A."/>
            <person name="Prokhortchouk E.B."/>
            <person name="Pakharukova M.Y."/>
            <person name="Gunbin K.V."/>
            <person name="Ustyantsev K."/>
            <person name="Genaev M.A."/>
            <person name="Blinov A.G."/>
            <person name="Mazur A."/>
            <person name="Boulygina E."/>
            <person name="Tsygankova S."/>
            <person name="Khrameeva E."/>
            <person name="Chekanov N."/>
            <person name="Fan G."/>
            <person name="Xiao A."/>
            <person name="Zhang H."/>
            <person name="Xu X."/>
            <person name="Yang H."/>
            <person name="Solovyev V."/>
            <person name="Lee S.M."/>
            <person name="Liu X."/>
            <person name="Afonnikov D.A."/>
            <person name="Skryabin K.G."/>
        </authorList>
    </citation>
    <scope>NUCLEOTIDE SEQUENCE [LARGE SCALE GENOMIC DNA]</scope>
    <source>
        <strain evidence="1">AK-0245</strain>
        <tissue evidence="1">Whole organism</tissue>
    </source>
</reference>
<name>A0A4S2LSS7_OPIFE</name>
<keyword evidence="2" id="KW-1185">Reference proteome</keyword>
<comment type="caution">
    <text evidence="1">The sequence shown here is derived from an EMBL/GenBank/DDBJ whole genome shotgun (WGS) entry which is preliminary data.</text>
</comment>
<evidence type="ECO:0000313" key="2">
    <source>
        <dbReference type="Proteomes" id="UP000308267"/>
    </source>
</evidence>
<protein>
    <submittedName>
        <fullName evidence="1">Uncharacterized protein</fullName>
    </submittedName>
</protein>
<dbReference type="STRING" id="147828.A0A4S2LSS7"/>
<dbReference type="Proteomes" id="UP000308267">
    <property type="component" value="Unassembled WGS sequence"/>
</dbReference>
<organism evidence="1 2">
    <name type="scientific">Opisthorchis felineus</name>
    <dbReference type="NCBI Taxonomy" id="147828"/>
    <lineage>
        <taxon>Eukaryota</taxon>
        <taxon>Metazoa</taxon>
        <taxon>Spiralia</taxon>
        <taxon>Lophotrochozoa</taxon>
        <taxon>Platyhelminthes</taxon>
        <taxon>Trematoda</taxon>
        <taxon>Digenea</taxon>
        <taxon>Opisthorchiida</taxon>
        <taxon>Opisthorchiata</taxon>
        <taxon>Opisthorchiidae</taxon>
        <taxon>Opisthorchis</taxon>
    </lineage>
</organism>
<dbReference type="EMBL" id="SJOL01006718">
    <property type="protein sequence ID" value="TGZ64469.1"/>
    <property type="molecule type" value="Genomic_DNA"/>
</dbReference>
<dbReference type="AlphaFoldDB" id="A0A4S2LSS7"/>
<evidence type="ECO:0000313" key="1">
    <source>
        <dbReference type="EMBL" id="TGZ64469.1"/>
    </source>
</evidence>
<accession>A0A4S2LSS7</accession>
<dbReference type="PANTHER" id="PTHR47331:SF1">
    <property type="entry name" value="GAG-LIKE PROTEIN"/>
    <property type="match status" value="1"/>
</dbReference>